<reference evidence="3 4" key="1">
    <citation type="submission" date="2013-08" db="EMBL/GenBank/DDBJ databases">
        <authorList>
            <consortium name="DOE Joint Genome Institute"/>
            <person name="Eisen J."/>
            <person name="Huntemann M."/>
            <person name="Han J."/>
            <person name="Chen A."/>
            <person name="Kyrpides N."/>
            <person name="Mavromatis K."/>
            <person name="Markowitz V."/>
            <person name="Palaniappan K."/>
            <person name="Ivanova N."/>
            <person name="Schaumberg A."/>
            <person name="Pati A."/>
            <person name="Liolios K."/>
            <person name="Nordberg H.P."/>
            <person name="Cantor M.N."/>
            <person name="Hua S.X."/>
            <person name="Woyke T."/>
        </authorList>
    </citation>
    <scope>NUCLEOTIDE SEQUENCE [LARGE SCALE GENOMIC DNA]</scope>
    <source>
        <strain evidence="3 4">DSM 2278</strain>
    </source>
</reference>
<gene>
    <name evidence="3" type="ORF">MettiDRAFT_0299</name>
</gene>
<keyword evidence="1 3" id="KW-0489">Methyltransferase</keyword>
<dbReference type="GO" id="GO:0008168">
    <property type="term" value="F:methyltransferase activity"/>
    <property type="evidence" value="ECO:0007669"/>
    <property type="project" value="UniProtKB-KW"/>
</dbReference>
<sequence length="277" mass="31853">MKESLIPKIRPQISNEIAETLFITLYMRSEETKNPGGIISDPTAEDLVSKIDYDFSKFSKGKMSGIGTSIRVRHFDTKVSGFIEKHQHPVVVLIGCGLDTRYQRLSNSKKAVFYELDLPEVIKLRQILLPAKSNQKYISASMLESEWMEILADNHPQGNFIFVIEGVLMYFSKSQVKSVICNLASHFPGSEIHFDAVSQWACKHSKWHDTIKHVKADFVWGLNDVSEIECWNSNIKHRDTLYYMDVEKKRWGMKGHFMSLIPTFRKSSCILHYDVVS</sequence>
<dbReference type="Pfam" id="PF04072">
    <property type="entry name" value="LCM"/>
    <property type="match status" value="1"/>
</dbReference>
<dbReference type="SUPFAM" id="SSF53335">
    <property type="entry name" value="S-adenosyl-L-methionine-dependent methyltransferases"/>
    <property type="match status" value="1"/>
</dbReference>
<dbReference type="PIRSF" id="PIRSF028177">
    <property type="entry name" value="Polyketide_synth_Omtfrase_TcmP"/>
    <property type="match status" value="1"/>
</dbReference>
<dbReference type="EMBL" id="AZAJ01000001">
    <property type="protein sequence ID" value="ETA66896.1"/>
    <property type="molecule type" value="Genomic_DNA"/>
</dbReference>
<dbReference type="PANTHER" id="PTHR43619:SF2">
    <property type="entry name" value="S-ADENOSYL-L-METHIONINE-DEPENDENT METHYLTRANSFERASES SUPERFAMILY PROTEIN"/>
    <property type="match status" value="1"/>
</dbReference>
<dbReference type="InterPro" id="IPR016874">
    <property type="entry name" value="TcmP-like"/>
</dbReference>
<comment type="caution">
    <text evidence="3">The sequence shown here is derived from an EMBL/GenBank/DDBJ whole genome shotgun (WGS) entry which is preliminary data.</text>
</comment>
<organism evidence="3 4">
    <name type="scientific">Methanolobus tindarius DSM 2278</name>
    <dbReference type="NCBI Taxonomy" id="1090322"/>
    <lineage>
        <taxon>Archaea</taxon>
        <taxon>Methanobacteriati</taxon>
        <taxon>Methanobacteriota</taxon>
        <taxon>Stenosarchaea group</taxon>
        <taxon>Methanomicrobia</taxon>
        <taxon>Methanosarcinales</taxon>
        <taxon>Methanosarcinaceae</taxon>
        <taxon>Methanolobus</taxon>
    </lineage>
</organism>
<dbReference type="InterPro" id="IPR029063">
    <property type="entry name" value="SAM-dependent_MTases_sf"/>
</dbReference>
<dbReference type="STRING" id="1090322.MettiDRAFT_0299"/>
<dbReference type="RefSeq" id="WP_023844032.1">
    <property type="nucleotide sequence ID" value="NZ_AZAJ01000001.1"/>
</dbReference>
<evidence type="ECO:0000313" key="3">
    <source>
        <dbReference type="EMBL" id="ETA66896.1"/>
    </source>
</evidence>
<proteinExistence type="predicted"/>
<keyword evidence="2 3" id="KW-0808">Transferase</keyword>
<accession>W9DTY8</accession>
<keyword evidence="4" id="KW-1185">Reference proteome</keyword>
<evidence type="ECO:0000313" key="4">
    <source>
        <dbReference type="Proteomes" id="UP000019483"/>
    </source>
</evidence>
<dbReference type="InterPro" id="IPR007213">
    <property type="entry name" value="Ppm1/Ppm2/Tcmp"/>
</dbReference>
<dbReference type="OrthoDB" id="147511at2157"/>
<protein>
    <submittedName>
        <fullName evidence="3">O-methyltransferase involved in polyketide biosynthesis</fullName>
    </submittedName>
</protein>
<dbReference type="PANTHER" id="PTHR43619">
    <property type="entry name" value="S-ADENOSYL-L-METHIONINE-DEPENDENT METHYLTRANSFERASE YKTD-RELATED"/>
    <property type="match status" value="1"/>
</dbReference>
<dbReference type="Gene3D" id="3.40.50.150">
    <property type="entry name" value="Vaccinia Virus protein VP39"/>
    <property type="match status" value="1"/>
</dbReference>
<evidence type="ECO:0000256" key="2">
    <source>
        <dbReference type="ARBA" id="ARBA00022679"/>
    </source>
</evidence>
<dbReference type="AlphaFoldDB" id="W9DTY8"/>
<evidence type="ECO:0000256" key="1">
    <source>
        <dbReference type="ARBA" id="ARBA00022603"/>
    </source>
</evidence>
<dbReference type="GO" id="GO:0032259">
    <property type="term" value="P:methylation"/>
    <property type="evidence" value="ECO:0007669"/>
    <property type="project" value="UniProtKB-KW"/>
</dbReference>
<name>W9DTY8_METTI</name>
<dbReference type="Proteomes" id="UP000019483">
    <property type="component" value="Unassembled WGS sequence"/>
</dbReference>